<feature type="domain" description="RING-type" evidence="10">
    <location>
        <begin position="134"/>
        <end position="175"/>
    </location>
</feature>
<dbReference type="Proteomes" id="UP000824469">
    <property type="component" value="Unassembled WGS sequence"/>
</dbReference>
<dbReference type="GO" id="GO:0016567">
    <property type="term" value="P:protein ubiquitination"/>
    <property type="evidence" value="ECO:0007669"/>
    <property type="project" value="TreeGrafter"/>
</dbReference>
<dbReference type="GO" id="GO:0005737">
    <property type="term" value="C:cytoplasm"/>
    <property type="evidence" value="ECO:0007669"/>
    <property type="project" value="TreeGrafter"/>
</dbReference>
<protein>
    <recommendedName>
        <fullName evidence="2">RING-type E3 ubiquitin transferase</fullName>
        <ecNumber evidence="2">2.3.2.27</ecNumber>
    </recommendedName>
</protein>
<dbReference type="SMART" id="SM00184">
    <property type="entry name" value="RING"/>
    <property type="match status" value="1"/>
</dbReference>
<dbReference type="AlphaFoldDB" id="A0AA38GGB2"/>
<dbReference type="Pfam" id="PF13639">
    <property type="entry name" value="zf-RING_2"/>
    <property type="match status" value="1"/>
</dbReference>
<dbReference type="GO" id="GO:0061630">
    <property type="term" value="F:ubiquitin protein ligase activity"/>
    <property type="evidence" value="ECO:0007669"/>
    <property type="project" value="UniProtKB-EC"/>
</dbReference>
<keyword evidence="7" id="KW-0862">Zinc</keyword>
<evidence type="ECO:0000256" key="3">
    <source>
        <dbReference type="ARBA" id="ARBA00022679"/>
    </source>
</evidence>
<dbReference type="InterPro" id="IPR013083">
    <property type="entry name" value="Znf_RING/FYVE/PHD"/>
</dbReference>
<evidence type="ECO:0000256" key="1">
    <source>
        <dbReference type="ARBA" id="ARBA00000900"/>
    </source>
</evidence>
<dbReference type="PROSITE" id="PS50089">
    <property type="entry name" value="ZF_RING_2"/>
    <property type="match status" value="1"/>
</dbReference>
<sequence length="303" mass="32728">MNDAPPPSSSSDTMVLVRGGQLLTRERWFRHAPLAQLVETMNDGPSPFSSSDPIVLVRGSQNAISLAGLRRRSHSYGHMEDYGPGPLIQYLHSAGVSYSLNDMIRCRTPAAHSAVDAIPTVKITQKHLSIDPQCAVCLDLFEFGGEAREMPCMHMYHADYILPWLAQNNSCPVCRHKFPVEEECDRRNSESSSTSSFEARGDLIFSLPGCGFAIGSSPRGSTGSNDASTSRNPSVVIRGGGFVSDLHIREENQGQSKRTSLSFLWPFRSSNSNSESSSSSSDSSSSSSNSGNIASSSGGSSRW</sequence>
<keyword evidence="6" id="KW-0833">Ubl conjugation pathway</keyword>
<evidence type="ECO:0000256" key="5">
    <source>
        <dbReference type="ARBA" id="ARBA00022771"/>
    </source>
</evidence>
<proteinExistence type="predicted"/>
<keyword evidence="3" id="KW-0808">Transferase</keyword>
<evidence type="ECO:0000313" key="12">
    <source>
        <dbReference type="Proteomes" id="UP000824469"/>
    </source>
</evidence>
<organism evidence="11 12">
    <name type="scientific">Taxus chinensis</name>
    <name type="common">Chinese yew</name>
    <name type="synonym">Taxus wallichiana var. chinensis</name>
    <dbReference type="NCBI Taxonomy" id="29808"/>
    <lineage>
        <taxon>Eukaryota</taxon>
        <taxon>Viridiplantae</taxon>
        <taxon>Streptophyta</taxon>
        <taxon>Embryophyta</taxon>
        <taxon>Tracheophyta</taxon>
        <taxon>Spermatophyta</taxon>
        <taxon>Pinopsida</taxon>
        <taxon>Pinidae</taxon>
        <taxon>Conifers II</taxon>
        <taxon>Cupressales</taxon>
        <taxon>Taxaceae</taxon>
        <taxon>Taxus</taxon>
    </lineage>
</organism>
<accession>A0AA38GGB2</accession>
<name>A0AA38GGB2_TAXCH</name>
<reference evidence="11 12" key="1">
    <citation type="journal article" date="2021" name="Nat. Plants">
        <title>The Taxus genome provides insights into paclitaxel biosynthesis.</title>
        <authorList>
            <person name="Xiong X."/>
            <person name="Gou J."/>
            <person name="Liao Q."/>
            <person name="Li Y."/>
            <person name="Zhou Q."/>
            <person name="Bi G."/>
            <person name="Li C."/>
            <person name="Du R."/>
            <person name="Wang X."/>
            <person name="Sun T."/>
            <person name="Guo L."/>
            <person name="Liang H."/>
            <person name="Lu P."/>
            <person name="Wu Y."/>
            <person name="Zhang Z."/>
            <person name="Ro D.K."/>
            <person name="Shang Y."/>
            <person name="Huang S."/>
            <person name="Yan J."/>
        </authorList>
    </citation>
    <scope>NUCLEOTIDE SEQUENCE [LARGE SCALE GENOMIC DNA]</scope>
    <source>
        <strain evidence="11">Ta-2019</strain>
    </source>
</reference>
<evidence type="ECO:0000256" key="6">
    <source>
        <dbReference type="ARBA" id="ARBA00022786"/>
    </source>
</evidence>
<evidence type="ECO:0000256" key="4">
    <source>
        <dbReference type="ARBA" id="ARBA00022723"/>
    </source>
</evidence>
<gene>
    <name evidence="11" type="ORF">KI387_015682</name>
</gene>
<feature type="region of interest" description="Disordered" evidence="9">
    <location>
        <begin position="269"/>
        <end position="303"/>
    </location>
</feature>
<evidence type="ECO:0000256" key="8">
    <source>
        <dbReference type="PROSITE-ProRule" id="PRU00175"/>
    </source>
</evidence>
<evidence type="ECO:0000313" key="11">
    <source>
        <dbReference type="EMBL" id="KAH9321043.1"/>
    </source>
</evidence>
<dbReference type="EC" id="2.3.2.27" evidence="2"/>
<evidence type="ECO:0000256" key="9">
    <source>
        <dbReference type="SAM" id="MobiDB-lite"/>
    </source>
</evidence>
<keyword evidence="12" id="KW-1185">Reference proteome</keyword>
<dbReference type="GO" id="GO:0008270">
    <property type="term" value="F:zinc ion binding"/>
    <property type="evidence" value="ECO:0007669"/>
    <property type="project" value="UniProtKB-KW"/>
</dbReference>
<evidence type="ECO:0000256" key="7">
    <source>
        <dbReference type="ARBA" id="ARBA00022833"/>
    </source>
</evidence>
<keyword evidence="4" id="KW-0479">Metal-binding</keyword>
<comment type="caution">
    <text evidence="11">The sequence shown here is derived from an EMBL/GenBank/DDBJ whole genome shotgun (WGS) entry which is preliminary data.</text>
</comment>
<dbReference type="Gene3D" id="3.30.40.10">
    <property type="entry name" value="Zinc/RING finger domain, C3HC4 (zinc finger)"/>
    <property type="match status" value="1"/>
</dbReference>
<evidence type="ECO:0000256" key="2">
    <source>
        <dbReference type="ARBA" id="ARBA00012483"/>
    </source>
</evidence>
<evidence type="ECO:0000259" key="10">
    <source>
        <dbReference type="PROSITE" id="PS50089"/>
    </source>
</evidence>
<dbReference type="FunFam" id="3.30.40.10:FF:000022">
    <property type="entry name" value="E3 ubiquitin-protein ligase RING1-like"/>
    <property type="match status" value="1"/>
</dbReference>
<comment type="catalytic activity">
    <reaction evidence="1">
        <text>S-ubiquitinyl-[E2 ubiquitin-conjugating enzyme]-L-cysteine + [acceptor protein]-L-lysine = [E2 ubiquitin-conjugating enzyme]-L-cysteine + N(6)-ubiquitinyl-[acceptor protein]-L-lysine.</text>
        <dbReference type="EC" id="2.3.2.27"/>
    </reaction>
</comment>
<dbReference type="InterPro" id="IPR001841">
    <property type="entry name" value="Znf_RING"/>
</dbReference>
<keyword evidence="5 8" id="KW-0863">Zinc-finger</keyword>
<dbReference type="PANTHER" id="PTHR15710:SF18">
    <property type="entry name" value="RING-TYPE E3 UBIQUITIN TRANSFERASE"/>
    <property type="match status" value="1"/>
</dbReference>
<dbReference type="EMBL" id="JAHRHJ020000003">
    <property type="protein sequence ID" value="KAH9321043.1"/>
    <property type="molecule type" value="Genomic_DNA"/>
</dbReference>
<dbReference type="SUPFAM" id="SSF57850">
    <property type="entry name" value="RING/U-box"/>
    <property type="match status" value="1"/>
</dbReference>
<dbReference type="PANTHER" id="PTHR15710">
    <property type="entry name" value="E3 UBIQUITIN-PROTEIN LIGASE PRAJA"/>
    <property type="match status" value="1"/>
</dbReference>